<evidence type="ECO:0000256" key="1">
    <source>
        <dbReference type="SAM" id="Phobius"/>
    </source>
</evidence>
<protein>
    <submittedName>
        <fullName evidence="3">DUF2061 domain-containing protein</fullName>
    </submittedName>
</protein>
<evidence type="ECO:0000313" key="3">
    <source>
        <dbReference type="EMBL" id="MFC2969854.1"/>
    </source>
</evidence>
<organism evidence="3 4">
    <name type="scientific">Acidimangrovimonas pyrenivorans</name>
    <dbReference type="NCBI Taxonomy" id="2030798"/>
    <lineage>
        <taxon>Bacteria</taxon>
        <taxon>Pseudomonadati</taxon>
        <taxon>Pseudomonadota</taxon>
        <taxon>Alphaproteobacteria</taxon>
        <taxon>Rhodobacterales</taxon>
        <taxon>Paracoccaceae</taxon>
        <taxon>Acidimangrovimonas</taxon>
    </lineage>
</organism>
<keyword evidence="4" id="KW-1185">Reference proteome</keyword>
<accession>A0ABV7AKB3</accession>
<sequence>MKALVWNAIGLAVMAGVGLAMTGSAALGGAMALLNTVIGLVSYVIYERVWAHVEWGRHG</sequence>
<keyword evidence="1" id="KW-0812">Transmembrane</keyword>
<keyword evidence="1" id="KW-1133">Transmembrane helix</keyword>
<gene>
    <name evidence="3" type="ORF">ACFOES_17285</name>
</gene>
<feature type="transmembrane region" description="Helical" evidence="1">
    <location>
        <begin position="25"/>
        <end position="46"/>
    </location>
</feature>
<dbReference type="Pfam" id="PF09834">
    <property type="entry name" value="DUF2061"/>
    <property type="match status" value="1"/>
</dbReference>
<evidence type="ECO:0000313" key="4">
    <source>
        <dbReference type="Proteomes" id="UP001595443"/>
    </source>
</evidence>
<feature type="domain" description="DUF2061" evidence="2">
    <location>
        <begin position="1"/>
        <end position="51"/>
    </location>
</feature>
<dbReference type="EMBL" id="JBHRSK010000015">
    <property type="protein sequence ID" value="MFC2969854.1"/>
    <property type="molecule type" value="Genomic_DNA"/>
</dbReference>
<dbReference type="Proteomes" id="UP001595443">
    <property type="component" value="Unassembled WGS sequence"/>
</dbReference>
<dbReference type="RefSeq" id="WP_377834614.1">
    <property type="nucleotide sequence ID" value="NZ_JBHRSK010000015.1"/>
</dbReference>
<comment type="caution">
    <text evidence="3">The sequence shown here is derived from an EMBL/GenBank/DDBJ whole genome shotgun (WGS) entry which is preliminary data.</text>
</comment>
<dbReference type="InterPro" id="IPR018638">
    <property type="entry name" value="DUF2061_membrane"/>
</dbReference>
<name>A0ABV7AKB3_9RHOB</name>
<reference evidence="4" key="1">
    <citation type="journal article" date="2019" name="Int. J. Syst. Evol. Microbiol.">
        <title>The Global Catalogue of Microorganisms (GCM) 10K type strain sequencing project: providing services to taxonomists for standard genome sequencing and annotation.</title>
        <authorList>
            <consortium name="The Broad Institute Genomics Platform"/>
            <consortium name="The Broad Institute Genome Sequencing Center for Infectious Disease"/>
            <person name="Wu L."/>
            <person name="Ma J."/>
        </authorList>
    </citation>
    <scope>NUCLEOTIDE SEQUENCE [LARGE SCALE GENOMIC DNA]</scope>
    <source>
        <strain evidence="4">KCTC 62192</strain>
    </source>
</reference>
<evidence type="ECO:0000259" key="2">
    <source>
        <dbReference type="Pfam" id="PF09834"/>
    </source>
</evidence>
<proteinExistence type="predicted"/>
<keyword evidence="1" id="KW-0472">Membrane</keyword>